<dbReference type="InterPro" id="IPR010930">
    <property type="entry name" value="Flg_bb/hook_C_dom"/>
</dbReference>
<dbReference type="InterPro" id="IPR020013">
    <property type="entry name" value="Flagellar_FlgE/F/G"/>
</dbReference>
<evidence type="ECO:0000259" key="6">
    <source>
        <dbReference type="Pfam" id="PF06429"/>
    </source>
</evidence>
<dbReference type="NCBIfam" id="TIGR02490">
    <property type="entry name" value="flgF"/>
    <property type="match status" value="1"/>
</dbReference>
<evidence type="ECO:0000313" key="8">
    <source>
        <dbReference type="EMBL" id="QQG35868.1"/>
    </source>
</evidence>
<feature type="domain" description="Flagellar basal-body/hook protein C-terminal" evidence="6">
    <location>
        <begin position="194"/>
        <end position="238"/>
    </location>
</feature>
<dbReference type="InterPro" id="IPR019776">
    <property type="entry name" value="Flagellar_basal_body_rod_CS"/>
</dbReference>
<dbReference type="InterPro" id="IPR053967">
    <property type="entry name" value="LlgE_F_G-like_D1"/>
</dbReference>
<evidence type="ECO:0000256" key="1">
    <source>
        <dbReference type="ARBA" id="ARBA00004117"/>
    </source>
</evidence>
<dbReference type="Pfam" id="PF06429">
    <property type="entry name" value="Flg_bbr_C"/>
    <property type="match status" value="1"/>
</dbReference>
<keyword evidence="3 4" id="KW-0975">Bacterial flagellum</keyword>
<dbReference type="EMBL" id="CP066681">
    <property type="protein sequence ID" value="QQG35868.1"/>
    <property type="molecule type" value="Genomic_DNA"/>
</dbReference>
<protein>
    <submittedName>
        <fullName evidence="8">Flagellar basal-body rod protein FlgF</fullName>
    </submittedName>
</protein>
<dbReference type="GO" id="GO:0071978">
    <property type="term" value="P:bacterial-type flagellum-dependent swarming motility"/>
    <property type="evidence" value="ECO:0007669"/>
    <property type="project" value="TreeGrafter"/>
</dbReference>
<dbReference type="InterPro" id="IPR001444">
    <property type="entry name" value="Flag_bb_rod_N"/>
</dbReference>
<gene>
    <name evidence="8" type="primary">flgF</name>
    <name evidence="8" type="ORF">HYS17_10255</name>
</gene>
<evidence type="ECO:0000256" key="2">
    <source>
        <dbReference type="ARBA" id="ARBA00009677"/>
    </source>
</evidence>
<dbReference type="GO" id="GO:0030694">
    <property type="term" value="C:bacterial-type flagellum basal body, rod"/>
    <property type="evidence" value="ECO:0007669"/>
    <property type="project" value="InterPro"/>
</dbReference>
<evidence type="ECO:0000256" key="4">
    <source>
        <dbReference type="RuleBase" id="RU362116"/>
    </source>
</evidence>
<reference evidence="8 9" key="1">
    <citation type="submission" date="2020-07" db="EMBL/GenBank/DDBJ databases">
        <title>Huge and variable diversity of episymbiotic CPR bacteria and DPANN archaea in groundwater ecosystems.</title>
        <authorList>
            <person name="He C.Y."/>
            <person name="Keren R."/>
            <person name="Whittaker M."/>
            <person name="Farag I.F."/>
            <person name="Doudna J."/>
            <person name="Cate J.H.D."/>
            <person name="Banfield J.F."/>
        </authorList>
    </citation>
    <scope>NUCLEOTIDE SEQUENCE [LARGE SCALE GENOMIC DNA]</scope>
    <source>
        <strain evidence="8">NC_groundwater_70_Ag_B-0.1um_54_66</strain>
    </source>
</reference>
<dbReference type="InterPro" id="IPR012836">
    <property type="entry name" value="FlgF"/>
</dbReference>
<organism evidence="8 9">
    <name type="scientific">Micavibrio aeruginosavorus</name>
    <dbReference type="NCBI Taxonomy" id="349221"/>
    <lineage>
        <taxon>Bacteria</taxon>
        <taxon>Pseudomonadati</taxon>
        <taxon>Bdellovibrionota</taxon>
        <taxon>Bdellovibrionia</taxon>
        <taxon>Bdellovibrionales</taxon>
        <taxon>Pseudobdellovibrionaceae</taxon>
        <taxon>Micavibrio</taxon>
    </lineage>
</organism>
<dbReference type="Pfam" id="PF22692">
    <property type="entry name" value="LlgE_F_G_D1"/>
    <property type="match status" value="1"/>
</dbReference>
<name>A0A7T5UHR0_9BACT</name>
<feature type="domain" description="Flagellar basal body rod protein N-terminal" evidence="5">
    <location>
        <begin position="5"/>
        <end position="35"/>
    </location>
</feature>
<evidence type="ECO:0000313" key="9">
    <source>
        <dbReference type="Proteomes" id="UP000595362"/>
    </source>
</evidence>
<dbReference type="PROSITE" id="PS00588">
    <property type="entry name" value="FLAGELLA_BB_ROD"/>
    <property type="match status" value="1"/>
</dbReference>
<comment type="similarity">
    <text evidence="2 4">Belongs to the flagella basal body rod proteins family.</text>
</comment>
<dbReference type="AlphaFoldDB" id="A0A7T5UHR0"/>
<evidence type="ECO:0000259" key="5">
    <source>
        <dbReference type="Pfam" id="PF00460"/>
    </source>
</evidence>
<dbReference type="PANTHER" id="PTHR30435">
    <property type="entry name" value="FLAGELLAR PROTEIN"/>
    <property type="match status" value="1"/>
</dbReference>
<dbReference type="SUPFAM" id="SSF117143">
    <property type="entry name" value="Flagellar hook protein flgE"/>
    <property type="match status" value="1"/>
</dbReference>
<evidence type="ECO:0000259" key="7">
    <source>
        <dbReference type="Pfam" id="PF22692"/>
    </source>
</evidence>
<sequence length="244" mass="26582">MENSLYIGLSRQIALQEQMDIVSNNIANISTPGYRAHNMVFLEYLSKQRNAEKAGNDSISMVHDYGHFMNTENGPLRNTGNPLDLALEGPGFFGVQTPDGVMYTRAGNFQINGAGELVTGSGQPVAAAGGGTIAIPAEATEIKIARDGTISTDQGEVAQLMVVEFENPQSLEATGNGLYKTEETGNQSQNTRVMQGMIEGSNVNSIFEMTRLIDVSRAYQSTQRMLQNEHDRQRSMIQTLTRGN</sequence>
<feature type="domain" description="Flagellar hook protein FlgE/F/G-like D1" evidence="7">
    <location>
        <begin position="86"/>
        <end position="151"/>
    </location>
</feature>
<proteinExistence type="inferred from homology"/>
<dbReference type="Proteomes" id="UP000595362">
    <property type="component" value="Chromosome"/>
</dbReference>
<keyword evidence="8" id="KW-0966">Cell projection</keyword>
<dbReference type="Pfam" id="PF00460">
    <property type="entry name" value="Flg_bb_rod"/>
    <property type="match status" value="1"/>
</dbReference>
<keyword evidence="8" id="KW-0282">Flagellum</keyword>
<accession>A0A7T5UHR0</accession>
<dbReference type="InterPro" id="IPR037925">
    <property type="entry name" value="FlgE/F/G-like"/>
</dbReference>
<comment type="subcellular location">
    <subcellularLocation>
        <location evidence="1 4">Bacterial flagellum basal body</location>
    </subcellularLocation>
</comment>
<evidence type="ECO:0000256" key="3">
    <source>
        <dbReference type="ARBA" id="ARBA00023143"/>
    </source>
</evidence>
<dbReference type="NCBIfam" id="TIGR03506">
    <property type="entry name" value="FlgEFG_subfam"/>
    <property type="match status" value="1"/>
</dbReference>
<dbReference type="PANTHER" id="PTHR30435:SF19">
    <property type="entry name" value="FLAGELLAR BASAL-BODY ROD PROTEIN FLGG"/>
    <property type="match status" value="1"/>
</dbReference>
<keyword evidence="8" id="KW-0969">Cilium</keyword>